<evidence type="ECO:0000313" key="3">
    <source>
        <dbReference type="Proteomes" id="UP001056384"/>
    </source>
</evidence>
<feature type="compositionally biased region" description="Low complexity" evidence="1">
    <location>
        <begin position="297"/>
        <end position="312"/>
    </location>
</feature>
<organism evidence="2 3">
    <name type="scientific">Septoria linicola</name>
    <dbReference type="NCBI Taxonomy" id="215465"/>
    <lineage>
        <taxon>Eukaryota</taxon>
        <taxon>Fungi</taxon>
        <taxon>Dikarya</taxon>
        <taxon>Ascomycota</taxon>
        <taxon>Pezizomycotina</taxon>
        <taxon>Dothideomycetes</taxon>
        <taxon>Dothideomycetidae</taxon>
        <taxon>Mycosphaerellales</taxon>
        <taxon>Mycosphaerellaceae</taxon>
        <taxon>Septoria</taxon>
    </lineage>
</organism>
<reference evidence="2" key="1">
    <citation type="submission" date="2022-06" db="EMBL/GenBank/DDBJ databases">
        <title>Complete genome sequences of two strains of the flax pathogen Septoria linicola.</title>
        <authorList>
            <person name="Lapalu N."/>
            <person name="Simon A."/>
            <person name="Demenou B."/>
            <person name="Paumier D."/>
            <person name="Guillot M.-P."/>
            <person name="Gout L."/>
            <person name="Valade R."/>
        </authorList>
    </citation>
    <scope>NUCLEOTIDE SEQUENCE</scope>
    <source>
        <strain evidence="2">SE15195</strain>
    </source>
</reference>
<evidence type="ECO:0008006" key="4">
    <source>
        <dbReference type="Google" id="ProtNLM"/>
    </source>
</evidence>
<dbReference type="CDD" id="cd12148">
    <property type="entry name" value="fungal_TF_MHR"/>
    <property type="match status" value="1"/>
</dbReference>
<name>A0A9Q9EI35_9PEZI</name>
<evidence type="ECO:0000256" key="1">
    <source>
        <dbReference type="SAM" id="MobiDB-lite"/>
    </source>
</evidence>
<dbReference type="AlphaFoldDB" id="A0A9Q9EI35"/>
<dbReference type="EMBL" id="CP099419">
    <property type="protein sequence ID" value="USW49923.1"/>
    <property type="molecule type" value="Genomic_DNA"/>
</dbReference>
<sequence length="354" mass="40085">MGINREFKVSATTPFWLAECRRRTPPRMLKRYSDCKLPLELTEQELLSDEATLSEARQKLTSDGWKQEGVYCSATWNRMRFMASVLYETIMEFEYQVFDDKTVYNLLQLEKQLQATWSSFPDRLRYKPEVWHTKEHPAACLMLAILNLLYLQSKLLIHRLLTRANISYTGPTLEIASKILSTVNHLAQVRDRAVFLRHDNPYVMLCYGLPGAAVVVEAISKNGVNNLPAVSSRAKLIRDLSVFVSHLEGICQPGEANHRLCTRAARVISKTLDEVLDLNAAFTDSGNTLARSDEDNSTLLQPQPLSPSRSQSVRGSDELALSSGYNAFDSLDQFDLYSWLKSVDWTGAGGEYTF</sequence>
<gene>
    <name evidence="2" type="ORF">Slin15195_G032420</name>
</gene>
<keyword evidence="3" id="KW-1185">Reference proteome</keyword>
<dbReference type="Proteomes" id="UP001056384">
    <property type="component" value="Chromosome 2"/>
</dbReference>
<feature type="region of interest" description="Disordered" evidence="1">
    <location>
        <begin position="290"/>
        <end position="313"/>
    </location>
</feature>
<evidence type="ECO:0000313" key="2">
    <source>
        <dbReference type="EMBL" id="USW49923.1"/>
    </source>
</evidence>
<accession>A0A9Q9EI35</accession>
<proteinExistence type="predicted"/>
<protein>
    <recommendedName>
        <fullName evidence="4">Transcription factor domain-containing protein</fullName>
    </recommendedName>
</protein>